<dbReference type="SUPFAM" id="SSF57850">
    <property type="entry name" value="RING/U-box"/>
    <property type="match status" value="1"/>
</dbReference>
<dbReference type="InterPro" id="IPR000967">
    <property type="entry name" value="Znf_NFX1"/>
</dbReference>
<feature type="compositionally biased region" description="Polar residues" evidence="8">
    <location>
        <begin position="50"/>
        <end position="70"/>
    </location>
</feature>
<dbReference type="Pfam" id="PF13086">
    <property type="entry name" value="AAA_11"/>
    <property type="match status" value="2"/>
</dbReference>
<evidence type="ECO:0000313" key="11">
    <source>
        <dbReference type="Proteomes" id="UP001378592"/>
    </source>
</evidence>
<dbReference type="InterPro" id="IPR046439">
    <property type="entry name" value="ZF_RZ_dom"/>
</dbReference>
<evidence type="ECO:0000256" key="2">
    <source>
        <dbReference type="ARBA" id="ARBA00022490"/>
    </source>
</evidence>
<evidence type="ECO:0000256" key="4">
    <source>
        <dbReference type="ARBA" id="ARBA00022737"/>
    </source>
</evidence>
<dbReference type="GO" id="GO:0031048">
    <property type="term" value="P:regulatory ncRNA-mediated heterochromatin formation"/>
    <property type="evidence" value="ECO:0007669"/>
    <property type="project" value="TreeGrafter"/>
</dbReference>
<sequence>MAGIGNSITDDLYLKLAEDSGRGRHTSREGRTNSKYNTDSKNGRNHLQRGVSQAATNRGASTSKENNSNHVEAYQSGGKKRKFFPGTEPDKTFHQQPKGKPRNQSLNRRQFGVFDKEADESNYFERRRPMKRSQSTQGRNEKPYNSMQSEGNSKHQGHFIKQLGFRRLQDLCNNTPTEIVTFLINPTSGFEELLNTDLRPDLLILIVKVLAKACSCDFAFNKNALLTKTCQSRFLENIKKHLCDMPIEESTERKCGMGAFISDLLVYYETILNVLPNTASDKFKNLFITTNITLKSVEDYHRIILTEQIEQFSKLNKQLMGMIEERQSKNIAESSKNELQKFSRPPDDFREKSIYPTQDDLFGEKTPFLRPNIIEGSYIDVEHYLDVQFRLLREDFVAPLREGLAKYLDESIDKKKKYRIDNIRIYQNVTFGDPKVVNDLIGIFVHFDPQKKMKIKWEYSKRFMFGSLLLFTNDNFKNVIFGTVLERDIGGLRKGEIIVNLHQQSEKLNVYESPFLMVESEVYFEPYKHVMRALQGFNENSFPMKEYIIFVQKDSPPPKYLLQSPEFTYVVDEIDIQVLNEHSWPSKEQLGLDKSQLAAFKSALTEEFVVIQGPPGTGKTFLGLKVAKALLQNTPIWNIHRSPILVVCYTNHALDQFLEGLISTTEEIVRVGGQSKSDVLSKFNLREKRKVFNFRKANALLKREYHFMMTELMRFIRIYQANLEELKKHRGIVSVTFLKQHHIISSQQMHCFECRGAKEDEILQEWLMQGFEEYYGSVFDIQEDRGIVDDEDEDIVEGGAAEEDEIWHTAEDDPILFELGDIAHNLEYAIDLQSLEERIKKFQIISETYKNSPLAPEYKLEEENCLYQQEILKYLQKCLKMNHHSKAAYVQRLHSFRNIWQLNVKDRWLLYKDWINTLKNILREKIHENEEHYRDYAKRFEEIKQICNAEVMQQALVVGMTTTNAARLQNLLQALKPRIVIIEEAAEVLESHVVVSLTNKCEHVILIGDHKQLRPNPAVYKLARRYNFDISLFERMVNNGLKCHCLENQHRMRPEIAQLIVPTIYPDLKNDLSVYNYAAVRGITKSLFFITHNIPEEEVDEIMSHKNCYEADFILALCRHLIWQGYKPEEITILVTYKGQMFYMKQKQKQYSIVCDVNVTVVDNYQGEENKIILLSLVRSNKDAKIGFLSTENRVCVALSRAKEGLYIVGNMDNLVESSKIWPKIKDSLMKQESYGTHLTLQCEIHHDQQTLVNCAEDFKKVPEGGCSLLCEVQLQCGHQCESVCHVNNREHKEYKCYKKCERVPQDCEFQHLCRKLCYEPCGNCEILVERILPCGHVKTLPCYVNIKEYHCQEKVEVELPNCQHKVTKPCYRDIATYPCSVPCPDRLPCGHSCTLKCHVMVDPDHLEYKCCKPCPKTNAGCTMNHQCTKQCFEECGLCNYEVEKNLPNCNHVQRMNCCKDPSTFQCSKKCTKTMMCGHACPRKCYEDCGGCQVKVKKVIPSCGHYILIKCCEIPDQALCKQPCQRLLPCGHGCVLRCGQECTKKCPELIRCPVVPLCGHSINIPCHLKETADAKSHLLLPYCEMPCGQSLSCGHYCQGTCGECMQGRIHVVCKQKCDRSLVCGHKCKIPCSASCPPCKAKCQYKCKHSRCNRKCGEPCAPCQERCNWNCEHLRCNKKCHELCDREPCYEPCKKKLKCGHDCIGFCGDFCPPLCRTCDEEEVTEVFLGNEDNENARFVYLVDCKHTMESEGLETWLKQSDGEIVQKTCPLCKTPIIQTERFMNYVKQKFIDTSRVKRKVFGEIDSLEKERKKLSTTVRKMDSFPLKGVFTMRSKKYHELLTMCSVQLNQIQNNRRHFLSQGDLQSMKSEIEIFSDLVTSIDTCIIRSKIPLKENVAEKLFNQFDFWLEKLQKRHGSLSAQETSDFNRECKRFFGVCQLAVIESSPNFSYLVTQVSVKTLYEKACSILLSIEIYSDKKHVELKNIINTLKKAVGNIVVSERERKEIVQAIGLRQGHWFKCPNGHIYCIGECGGAMEVAKCPECGEAIGGSHHHLLSSNRLASEMDGAQRHAYDGGLY</sequence>
<dbReference type="InterPro" id="IPR041679">
    <property type="entry name" value="DNA2/NAM7-like_C"/>
</dbReference>
<reference evidence="10 11" key="1">
    <citation type="submission" date="2024-03" db="EMBL/GenBank/DDBJ databases">
        <title>The genome assembly and annotation of the cricket Gryllus longicercus Weissman &amp; Gray.</title>
        <authorList>
            <person name="Szrajer S."/>
            <person name="Gray D."/>
            <person name="Ylla G."/>
        </authorList>
    </citation>
    <scope>NUCLEOTIDE SEQUENCE [LARGE SCALE GENOMIC DNA]</scope>
    <source>
        <strain evidence="10">DAG 2021-001</strain>
        <tissue evidence="10">Whole body minus gut</tissue>
    </source>
</reference>
<dbReference type="PANTHER" id="PTHR10887">
    <property type="entry name" value="DNA2/NAM7 HELICASE FAMILY"/>
    <property type="match status" value="1"/>
</dbReference>
<dbReference type="Proteomes" id="UP001378592">
    <property type="component" value="Unassembled WGS sequence"/>
</dbReference>
<dbReference type="CDD" id="cd06008">
    <property type="entry name" value="NF-X1-zinc-finger"/>
    <property type="match status" value="1"/>
</dbReference>
<feature type="compositionally biased region" description="Polar residues" evidence="8">
    <location>
        <begin position="132"/>
        <end position="151"/>
    </location>
</feature>
<dbReference type="InterPro" id="IPR041677">
    <property type="entry name" value="DNA2/NAM7_AAA_11"/>
</dbReference>
<dbReference type="Pfam" id="PF13087">
    <property type="entry name" value="AAA_12"/>
    <property type="match status" value="1"/>
</dbReference>
<keyword evidence="7" id="KW-0391">Immunity</keyword>
<evidence type="ECO:0000256" key="7">
    <source>
        <dbReference type="ARBA" id="ARBA00022859"/>
    </source>
</evidence>
<dbReference type="GO" id="GO:0002376">
    <property type="term" value="P:immune system process"/>
    <property type="evidence" value="ECO:0007669"/>
    <property type="project" value="UniProtKB-KW"/>
</dbReference>
<dbReference type="PROSITE" id="PS51981">
    <property type="entry name" value="ZF_RZ"/>
    <property type="match status" value="1"/>
</dbReference>
<comment type="subcellular location">
    <subcellularLocation>
        <location evidence="1">Cytoplasm</location>
    </subcellularLocation>
</comment>
<feature type="domain" description="RZ-type" evidence="9">
    <location>
        <begin position="1997"/>
        <end position="2068"/>
    </location>
</feature>
<evidence type="ECO:0000256" key="3">
    <source>
        <dbReference type="ARBA" id="ARBA00022723"/>
    </source>
</evidence>
<proteinExistence type="predicted"/>
<organism evidence="10 11">
    <name type="scientific">Gryllus longicercus</name>
    <dbReference type="NCBI Taxonomy" id="2509291"/>
    <lineage>
        <taxon>Eukaryota</taxon>
        <taxon>Metazoa</taxon>
        <taxon>Ecdysozoa</taxon>
        <taxon>Arthropoda</taxon>
        <taxon>Hexapoda</taxon>
        <taxon>Insecta</taxon>
        <taxon>Pterygota</taxon>
        <taxon>Neoptera</taxon>
        <taxon>Polyneoptera</taxon>
        <taxon>Orthoptera</taxon>
        <taxon>Ensifera</taxon>
        <taxon>Gryllidea</taxon>
        <taxon>Grylloidea</taxon>
        <taxon>Gryllidae</taxon>
        <taxon>Gryllinae</taxon>
        <taxon>Gryllus</taxon>
    </lineage>
</organism>
<keyword evidence="6" id="KW-0862">Zinc</keyword>
<dbReference type="InterPro" id="IPR047187">
    <property type="entry name" value="SF1_C_Upf1"/>
</dbReference>
<dbReference type="Pfam" id="PF25396">
    <property type="entry name" value="ZNFX1"/>
    <property type="match status" value="1"/>
</dbReference>
<evidence type="ECO:0000256" key="1">
    <source>
        <dbReference type="ARBA" id="ARBA00004496"/>
    </source>
</evidence>
<dbReference type="SMART" id="SM00438">
    <property type="entry name" value="ZnF_NFX"/>
    <property type="match status" value="5"/>
</dbReference>
<evidence type="ECO:0000313" key="10">
    <source>
        <dbReference type="EMBL" id="KAK7863888.1"/>
    </source>
</evidence>
<dbReference type="SUPFAM" id="SSF52540">
    <property type="entry name" value="P-loop containing nucleoside triphosphate hydrolases"/>
    <property type="match status" value="1"/>
</dbReference>
<name>A0AAN9VHG4_9ORTH</name>
<accession>A0AAN9VHG4</accession>
<dbReference type="Pfam" id="PF20173">
    <property type="entry name" value="ZnF_RZ-type"/>
    <property type="match status" value="1"/>
</dbReference>
<dbReference type="FunFam" id="3.40.50.300:FF:000742">
    <property type="entry name" value="NFX1-type zinc finger-containing protein 1"/>
    <property type="match status" value="1"/>
</dbReference>
<dbReference type="CDD" id="cd18808">
    <property type="entry name" value="SF1_C_Upf1"/>
    <property type="match status" value="1"/>
</dbReference>
<keyword evidence="11" id="KW-1185">Reference proteome</keyword>
<keyword evidence="4" id="KW-0677">Repeat</keyword>
<protein>
    <recommendedName>
        <fullName evidence="9">RZ-type domain-containing protein</fullName>
    </recommendedName>
</protein>
<feature type="compositionally biased region" description="Basic and acidic residues" evidence="8">
    <location>
        <begin position="18"/>
        <end position="32"/>
    </location>
</feature>
<evidence type="ECO:0000256" key="8">
    <source>
        <dbReference type="SAM" id="MobiDB-lite"/>
    </source>
</evidence>
<keyword evidence="2" id="KW-0963">Cytoplasm</keyword>
<gene>
    <name evidence="10" type="ORF">R5R35_007221</name>
</gene>
<evidence type="ECO:0000256" key="6">
    <source>
        <dbReference type="ARBA" id="ARBA00022833"/>
    </source>
</evidence>
<dbReference type="GO" id="GO:0004386">
    <property type="term" value="F:helicase activity"/>
    <property type="evidence" value="ECO:0007669"/>
    <property type="project" value="InterPro"/>
</dbReference>
<comment type="caution">
    <text evidence="10">The sequence shown here is derived from an EMBL/GenBank/DDBJ whole genome shotgun (WGS) entry which is preliminary data.</text>
</comment>
<evidence type="ECO:0000256" key="5">
    <source>
        <dbReference type="ARBA" id="ARBA00022771"/>
    </source>
</evidence>
<dbReference type="InterPro" id="IPR057373">
    <property type="entry name" value="ZNFX1"/>
</dbReference>
<dbReference type="InterPro" id="IPR027417">
    <property type="entry name" value="P-loop_NTPase"/>
</dbReference>
<dbReference type="GO" id="GO:0031380">
    <property type="term" value="C:nuclear RNA-directed RNA polymerase complex"/>
    <property type="evidence" value="ECO:0007669"/>
    <property type="project" value="TreeGrafter"/>
</dbReference>
<dbReference type="InterPro" id="IPR045055">
    <property type="entry name" value="DNA2/NAM7-like"/>
</dbReference>
<dbReference type="GO" id="GO:0005737">
    <property type="term" value="C:cytoplasm"/>
    <property type="evidence" value="ECO:0007669"/>
    <property type="project" value="UniProtKB-SubCell"/>
</dbReference>
<dbReference type="Gene3D" id="3.40.50.300">
    <property type="entry name" value="P-loop containing nucleotide triphosphate hydrolases"/>
    <property type="match status" value="3"/>
</dbReference>
<keyword evidence="5" id="KW-0863">Zinc-finger</keyword>
<dbReference type="EMBL" id="JAZDUA010000217">
    <property type="protein sequence ID" value="KAK7863888.1"/>
    <property type="molecule type" value="Genomic_DNA"/>
</dbReference>
<keyword evidence="3" id="KW-0479">Metal-binding</keyword>
<dbReference type="PANTHER" id="PTHR10887:SF341">
    <property type="entry name" value="NFX1-TYPE ZINC FINGER-CONTAINING PROTEIN 1"/>
    <property type="match status" value="1"/>
</dbReference>
<evidence type="ECO:0000259" key="9">
    <source>
        <dbReference type="PROSITE" id="PS51981"/>
    </source>
</evidence>
<feature type="region of interest" description="Disordered" evidence="8">
    <location>
        <begin position="18"/>
        <end position="156"/>
    </location>
</feature>
<dbReference type="GO" id="GO:0008270">
    <property type="term" value="F:zinc ion binding"/>
    <property type="evidence" value="ECO:0007669"/>
    <property type="project" value="UniProtKB-KW"/>
</dbReference>